<dbReference type="CDD" id="cd06170">
    <property type="entry name" value="LuxR_C_like"/>
    <property type="match status" value="1"/>
</dbReference>
<dbReference type="GO" id="GO:0006355">
    <property type="term" value="P:regulation of DNA-templated transcription"/>
    <property type="evidence" value="ECO:0007669"/>
    <property type="project" value="InterPro"/>
</dbReference>
<evidence type="ECO:0000256" key="1">
    <source>
        <dbReference type="ARBA" id="ARBA00023015"/>
    </source>
</evidence>
<dbReference type="SMART" id="SM00421">
    <property type="entry name" value="HTH_LUXR"/>
    <property type="match status" value="1"/>
</dbReference>
<dbReference type="PRINTS" id="PR00038">
    <property type="entry name" value="HTHLUXR"/>
</dbReference>
<accession>A0A934K2W0</accession>
<evidence type="ECO:0000256" key="3">
    <source>
        <dbReference type="ARBA" id="ARBA00023163"/>
    </source>
</evidence>
<dbReference type="Gene3D" id="3.40.50.1820">
    <property type="entry name" value="alpha/beta hydrolase"/>
    <property type="match status" value="1"/>
</dbReference>
<dbReference type="Pfam" id="PF00196">
    <property type="entry name" value="GerE"/>
    <property type="match status" value="1"/>
</dbReference>
<dbReference type="InterPro" id="IPR036388">
    <property type="entry name" value="WH-like_DNA-bd_sf"/>
</dbReference>
<reference evidence="5" key="1">
    <citation type="submission" date="2020-10" db="EMBL/GenBank/DDBJ databases">
        <title>Ca. Dormibacterota MAGs.</title>
        <authorList>
            <person name="Montgomery K."/>
        </authorList>
    </citation>
    <scope>NUCLEOTIDE SEQUENCE [LARGE SCALE GENOMIC DNA]</scope>
    <source>
        <strain evidence="5">SC8812_S17_10</strain>
    </source>
</reference>
<dbReference type="SUPFAM" id="SSF46894">
    <property type="entry name" value="C-terminal effector domain of the bipartite response regulators"/>
    <property type="match status" value="1"/>
</dbReference>
<keyword evidence="6" id="KW-1185">Reference proteome</keyword>
<dbReference type="InterPro" id="IPR000792">
    <property type="entry name" value="Tscrpt_reg_LuxR_C"/>
</dbReference>
<dbReference type="GO" id="GO:0003677">
    <property type="term" value="F:DNA binding"/>
    <property type="evidence" value="ECO:0007669"/>
    <property type="project" value="UniProtKB-KW"/>
</dbReference>
<dbReference type="Gene3D" id="1.10.10.10">
    <property type="entry name" value="Winged helix-like DNA-binding domain superfamily/Winged helix DNA-binding domain"/>
    <property type="match status" value="1"/>
</dbReference>
<gene>
    <name evidence="5" type="ORF">JF922_12710</name>
</gene>
<dbReference type="PANTHER" id="PTHR44688">
    <property type="entry name" value="DNA-BINDING TRANSCRIPTIONAL ACTIVATOR DEVR_DOSR"/>
    <property type="match status" value="1"/>
</dbReference>
<keyword evidence="1" id="KW-0805">Transcription regulation</keyword>
<dbReference type="InterPro" id="IPR029058">
    <property type="entry name" value="AB_hydrolase_fold"/>
</dbReference>
<dbReference type="EMBL" id="JAEKNR010000136">
    <property type="protein sequence ID" value="MBJ7598929.1"/>
    <property type="molecule type" value="Genomic_DNA"/>
</dbReference>
<sequence length="135" mass="14944">MPNLVLHRTNEKWFDVGNARYLAERIPGAKLVELPGVDHVPRVGDAEAVLKETELFLTGTRTRPRGAPFATGAGALSRREREIVRLAVAGQTALEIAKRLYISDRTVETHLANAYIKLGVQSKFELARRADELGI</sequence>
<dbReference type="PROSITE" id="PS50043">
    <property type="entry name" value="HTH_LUXR_2"/>
    <property type="match status" value="1"/>
</dbReference>
<evidence type="ECO:0000259" key="4">
    <source>
        <dbReference type="PROSITE" id="PS50043"/>
    </source>
</evidence>
<evidence type="ECO:0000256" key="2">
    <source>
        <dbReference type="ARBA" id="ARBA00023125"/>
    </source>
</evidence>
<dbReference type="AlphaFoldDB" id="A0A934K2W0"/>
<keyword evidence="2" id="KW-0238">DNA-binding</keyword>
<dbReference type="Proteomes" id="UP000612893">
    <property type="component" value="Unassembled WGS sequence"/>
</dbReference>
<name>A0A934K2W0_9BACT</name>
<comment type="caution">
    <text evidence="5">The sequence shown here is derived from an EMBL/GenBank/DDBJ whole genome shotgun (WGS) entry which is preliminary data.</text>
</comment>
<evidence type="ECO:0000313" key="6">
    <source>
        <dbReference type="Proteomes" id="UP000612893"/>
    </source>
</evidence>
<dbReference type="PANTHER" id="PTHR44688:SF16">
    <property type="entry name" value="DNA-BINDING TRANSCRIPTIONAL ACTIVATOR DEVR_DOSR"/>
    <property type="match status" value="1"/>
</dbReference>
<feature type="domain" description="HTH luxR-type" evidence="4">
    <location>
        <begin position="69"/>
        <end position="134"/>
    </location>
</feature>
<evidence type="ECO:0000313" key="5">
    <source>
        <dbReference type="EMBL" id="MBJ7598929.1"/>
    </source>
</evidence>
<proteinExistence type="predicted"/>
<organism evidence="5 6">
    <name type="scientific">Candidatus Nephthysia bennettiae</name>
    <dbReference type="NCBI Taxonomy" id="3127016"/>
    <lineage>
        <taxon>Bacteria</taxon>
        <taxon>Bacillati</taxon>
        <taxon>Candidatus Dormiibacterota</taxon>
        <taxon>Candidatus Dormibacteria</taxon>
        <taxon>Candidatus Dormibacterales</taxon>
        <taxon>Candidatus Dormibacteraceae</taxon>
        <taxon>Candidatus Nephthysia</taxon>
    </lineage>
</organism>
<dbReference type="PROSITE" id="PS00622">
    <property type="entry name" value="HTH_LUXR_1"/>
    <property type="match status" value="1"/>
</dbReference>
<dbReference type="InterPro" id="IPR016032">
    <property type="entry name" value="Sig_transdc_resp-reg_C-effctor"/>
</dbReference>
<keyword evidence="3" id="KW-0804">Transcription</keyword>
<dbReference type="SUPFAM" id="SSF53474">
    <property type="entry name" value="alpha/beta-Hydrolases"/>
    <property type="match status" value="1"/>
</dbReference>
<protein>
    <submittedName>
        <fullName evidence="5">Helix-turn-helix transcriptional regulator</fullName>
    </submittedName>
</protein>